<dbReference type="Gene3D" id="1.10.10.10">
    <property type="entry name" value="Winged helix-like DNA-binding domain superfamily/Winged helix DNA-binding domain"/>
    <property type="match status" value="1"/>
</dbReference>
<feature type="active site" evidence="1">
    <location>
        <position position="208"/>
    </location>
</feature>
<proteinExistence type="predicted"/>
<dbReference type="Proteomes" id="UP000248882">
    <property type="component" value="Unassembled WGS sequence"/>
</dbReference>
<dbReference type="Pfam" id="PF13776">
    <property type="entry name" value="DUF4172"/>
    <property type="match status" value="1"/>
</dbReference>
<dbReference type="SUPFAM" id="SSF140931">
    <property type="entry name" value="Fic-like"/>
    <property type="match status" value="1"/>
</dbReference>
<evidence type="ECO:0000256" key="2">
    <source>
        <dbReference type="PIRSR" id="PIRSR640198-2"/>
    </source>
</evidence>
<dbReference type="AlphaFoldDB" id="A0A2W7RAU4"/>
<dbReference type="PANTHER" id="PTHR13504">
    <property type="entry name" value="FIDO DOMAIN-CONTAINING PROTEIN DDB_G0283145"/>
    <property type="match status" value="1"/>
</dbReference>
<dbReference type="OrthoDB" id="9814400at2"/>
<dbReference type="PROSITE" id="PS51459">
    <property type="entry name" value="FIDO"/>
    <property type="match status" value="1"/>
</dbReference>
<organism evidence="4 5">
    <name type="scientific">Algoriphagus chordae</name>
    <dbReference type="NCBI Taxonomy" id="237019"/>
    <lineage>
        <taxon>Bacteria</taxon>
        <taxon>Pseudomonadati</taxon>
        <taxon>Bacteroidota</taxon>
        <taxon>Cytophagia</taxon>
        <taxon>Cytophagales</taxon>
        <taxon>Cyclobacteriaceae</taxon>
        <taxon>Algoriphagus</taxon>
    </lineage>
</organism>
<comment type="caution">
    <text evidence="4">The sequence shown here is derived from an EMBL/GenBank/DDBJ whole genome shotgun (WGS) entry which is preliminary data.</text>
</comment>
<dbReference type="InterPro" id="IPR025230">
    <property type="entry name" value="DUF4172"/>
</dbReference>
<dbReference type="RefSeq" id="WP_111316362.1">
    <property type="nucleotide sequence ID" value="NZ_QKZT01000001.1"/>
</dbReference>
<dbReference type="EMBL" id="QKZT01000001">
    <property type="protein sequence ID" value="PZX58078.1"/>
    <property type="molecule type" value="Genomic_DNA"/>
</dbReference>
<feature type="binding site" evidence="2">
    <location>
        <begin position="249"/>
        <end position="250"/>
    </location>
    <ligand>
        <name>ATP</name>
        <dbReference type="ChEBI" id="CHEBI:30616"/>
    </ligand>
</feature>
<keyword evidence="2" id="KW-0547">Nucleotide-binding</keyword>
<dbReference type="InterPro" id="IPR003812">
    <property type="entry name" value="Fido"/>
</dbReference>
<dbReference type="InterPro" id="IPR040198">
    <property type="entry name" value="Fido_containing"/>
</dbReference>
<dbReference type="Pfam" id="PF02661">
    <property type="entry name" value="Fic"/>
    <property type="match status" value="1"/>
</dbReference>
<protein>
    <submittedName>
        <fullName evidence="4">Fic family protein</fullName>
    </submittedName>
</protein>
<keyword evidence="5" id="KW-1185">Reference proteome</keyword>
<accession>A0A2W7RAU4</accession>
<gene>
    <name evidence="4" type="ORF">LV85_00264</name>
</gene>
<feature type="domain" description="Fido" evidence="3">
    <location>
        <begin position="115"/>
        <end position="271"/>
    </location>
</feature>
<dbReference type="InterPro" id="IPR036597">
    <property type="entry name" value="Fido-like_dom_sf"/>
</dbReference>
<evidence type="ECO:0000256" key="1">
    <source>
        <dbReference type="PIRSR" id="PIRSR640198-1"/>
    </source>
</evidence>
<name>A0A2W7RAU4_9BACT</name>
<evidence type="ECO:0000313" key="4">
    <source>
        <dbReference type="EMBL" id="PZX58078.1"/>
    </source>
</evidence>
<dbReference type="InterPro" id="IPR036388">
    <property type="entry name" value="WH-like_DNA-bd_sf"/>
</dbReference>
<evidence type="ECO:0000259" key="3">
    <source>
        <dbReference type="PROSITE" id="PS51459"/>
    </source>
</evidence>
<dbReference type="GO" id="GO:0005524">
    <property type="term" value="F:ATP binding"/>
    <property type="evidence" value="ECO:0007669"/>
    <property type="project" value="UniProtKB-KW"/>
</dbReference>
<sequence>MSYNWEQSDWPTFTYKEGKSGKILLDFLMKSRQMSGVLTGLAERNQTELLMEMMVVEAIKTSEIEGEFLSRADVKSSIKKNLGIHEEQPLLVKDPRAKGIAKLMIKVRSEFAQELTEEMLFKWHELLMEGNRYVRAGQWRTDSSPMQVVSGAIGKEVVHFEAPPSAKVPKEMEAFISWFNKTAPNKAEPINNPLIRSAITHLYFESIHPFEDGNGRIGRALAEKSLHQGLGHATLISLSSVIEEKKNEYYKALKSGQSSNEISDWLDYFAETVFHAQLNAEQLVNFTLQKVKFFDRFKELLNERQTKAINRMLAEGPAGFEGGMTAKKYMAISKASKATATRDLQALVELGIFLPQGGGRSVSYELEFNKQ</sequence>
<evidence type="ECO:0000313" key="5">
    <source>
        <dbReference type="Proteomes" id="UP000248882"/>
    </source>
</evidence>
<dbReference type="Gene3D" id="1.10.3290.10">
    <property type="entry name" value="Fido-like domain"/>
    <property type="match status" value="1"/>
</dbReference>
<feature type="binding site" evidence="2">
    <location>
        <begin position="212"/>
        <end position="219"/>
    </location>
    <ligand>
        <name>ATP</name>
        <dbReference type="ChEBI" id="CHEBI:30616"/>
    </ligand>
</feature>
<keyword evidence="2" id="KW-0067">ATP-binding</keyword>
<dbReference type="PANTHER" id="PTHR13504:SF33">
    <property type="entry name" value="FIC FAMILY PROTEIN"/>
    <property type="match status" value="1"/>
</dbReference>
<reference evidence="4 5" key="1">
    <citation type="submission" date="2018-06" db="EMBL/GenBank/DDBJ databases">
        <title>Genomic Encyclopedia of Archaeal and Bacterial Type Strains, Phase II (KMG-II): from individual species to whole genera.</title>
        <authorList>
            <person name="Goeker M."/>
        </authorList>
    </citation>
    <scope>NUCLEOTIDE SEQUENCE [LARGE SCALE GENOMIC DNA]</scope>
    <source>
        <strain evidence="4 5">DSM 19830</strain>
    </source>
</reference>